<evidence type="ECO:0000313" key="2">
    <source>
        <dbReference type="Proteomes" id="UP000054995"/>
    </source>
</evidence>
<gene>
    <name evidence="1" type="ORF">T4D_2633</name>
</gene>
<dbReference type="Proteomes" id="UP000054995">
    <property type="component" value="Unassembled WGS sequence"/>
</dbReference>
<name>A0A0V1F2W4_TRIPS</name>
<protein>
    <submittedName>
        <fullName evidence="1">Uncharacterized protein</fullName>
    </submittedName>
</protein>
<accession>A0A0V1F2W4</accession>
<dbReference type="EMBL" id="JYDT01000551">
    <property type="protein sequence ID" value="KRY80384.1"/>
    <property type="molecule type" value="Genomic_DNA"/>
</dbReference>
<comment type="caution">
    <text evidence="1">The sequence shown here is derived from an EMBL/GenBank/DDBJ whole genome shotgun (WGS) entry which is preliminary data.</text>
</comment>
<organism evidence="1 2">
    <name type="scientific">Trichinella pseudospiralis</name>
    <name type="common">Parasitic roundworm</name>
    <dbReference type="NCBI Taxonomy" id="6337"/>
    <lineage>
        <taxon>Eukaryota</taxon>
        <taxon>Metazoa</taxon>
        <taxon>Ecdysozoa</taxon>
        <taxon>Nematoda</taxon>
        <taxon>Enoplea</taxon>
        <taxon>Dorylaimia</taxon>
        <taxon>Trichinellida</taxon>
        <taxon>Trichinellidae</taxon>
        <taxon>Trichinella</taxon>
    </lineage>
</organism>
<reference evidence="1 2" key="1">
    <citation type="submission" date="2015-01" db="EMBL/GenBank/DDBJ databases">
        <title>Evolution of Trichinella species and genotypes.</title>
        <authorList>
            <person name="Korhonen P.K."/>
            <person name="Edoardo P."/>
            <person name="Giuseppe L.R."/>
            <person name="Gasser R.B."/>
        </authorList>
    </citation>
    <scope>NUCLEOTIDE SEQUENCE [LARGE SCALE GENOMIC DNA]</scope>
    <source>
        <strain evidence="1">ISS470</strain>
    </source>
</reference>
<evidence type="ECO:0000313" key="1">
    <source>
        <dbReference type="EMBL" id="KRY80384.1"/>
    </source>
</evidence>
<proteinExistence type="predicted"/>
<sequence>MKIPLCISVPDFLNSSGFQRAVFSRFCVRVLPVPVIDDVMIFTTKLELFRKRRGNSLSTALRILLMSSLCFGRFLFKTTTTFMLPSTLFSLHPCTRLSSLELLSSNYCACILQHPLSVSPNNSARIAKYFLQEISFSFSPRCCRYLPVTTLPVIQYSLIFRLNQAHVLRGLEVFSANYSAAFFHIVFCYLPTTLRTF</sequence>
<keyword evidence="2" id="KW-1185">Reference proteome</keyword>
<dbReference type="AlphaFoldDB" id="A0A0V1F2W4"/>